<evidence type="ECO:0000313" key="1">
    <source>
        <dbReference type="EMBL" id="QKJ88529.1"/>
    </source>
</evidence>
<proteinExistence type="predicted"/>
<gene>
    <name evidence="1" type="ORF">PMPD1_3613</name>
</gene>
<sequence length="129" mass="14404">MGGLLLCLDTGAPLIDAALVVTVALECRRSLRRVGLRVGAVSVNSGNAWEWRGRRWLMVRRPWLVSLGMLVTLEDTRGQRERLWLMRDSLDEGSWRALRAVYSVLNGEVTAVPPSRSESARTTGRCALR</sequence>
<dbReference type="Pfam" id="PF07254">
    <property type="entry name" value="Cpta_toxin"/>
    <property type="match status" value="1"/>
</dbReference>
<dbReference type="AlphaFoldDB" id="A0A6M8UFD4"/>
<protein>
    <submittedName>
        <fullName evidence="1">Uncharacterized protein</fullName>
    </submittedName>
</protein>
<keyword evidence="2" id="KW-1185">Reference proteome</keyword>
<reference evidence="1 2" key="1">
    <citation type="submission" date="2020-06" db="EMBL/GenBank/DDBJ databases">
        <title>Genome sequence of Paramixta manurensis strain PD-1.</title>
        <authorList>
            <person name="Lee C.W."/>
            <person name="Kim J."/>
        </authorList>
    </citation>
    <scope>NUCLEOTIDE SEQUENCE [LARGE SCALE GENOMIC DNA]</scope>
    <source>
        <strain evidence="1 2">PD-1</strain>
    </source>
</reference>
<name>A0A6M8UFD4_9GAMM</name>
<organism evidence="1 2">
    <name type="scientific">Paramixta manurensis</name>
    <dbReference type="NCBI Taxonomy" id="2740817"/>
    <lineage>
        <taxon>Bacteria</taxon>
        <taxon>Pseudomonadati</taxon>
        <taxon>Pseudomonadota</taxon>
        <taxon>Gammaproteobacteria</taxon>
        <taxon>Enterobacterales</taxon>
        <taxon>Erwiniaceae</taxon>
        <taxon>Paramixta</taxon>
    </lineage>
</organism>
<evidence type="ECO:0000313" key="2">
    <source>
        <dbReference type="Proteomes" id="UP000505325"/>
    </source>
</evidence>
<dbReference type="EMBL" id="CP054212">
    <property type="protein sequence ID" value="QKJ88529.1"/>
    <property type="molecule type" value="Genomic_DNA"/>
</dbReference>
<dbReference type="KEGG" id="pmak:PMPD1_3613"/>
<dbReference type="Proteomes" id="UP000505325">
    <property type="component" value="Chromosome"/>
</dbReference>
<accession>A0A6M8UFD4</accession>
<dbReference type="InterPro" id="IPR009883">
    <property type="entry name" value="YgfX"/>
</dbReference>